<keyword evidence="1 4" id="KW-0808">Transferase</keyword>
<evidence type="ECO:0000256" key="2">
    <source>
        <dbReference type="ARBA" id="ARBA00023315"/>
    </source>
</evidence>
<name>A0A1I2CF73_9SPHI</name>
<dbReference type="Pfam" id="PF13508">
    <property type="entry name" value="Acetyltransf_7"/>
    <property type="match status" value="1"/>
</dbReference>
<dbReference type="InterPro" id="IPR000182">
    <property type="entry name" value="GNAT_dom"/>
</dbReference>
<dbReference type="CDD" id="cd04301">
    <property type="entry name" value="NAT_SF"/>
    <property type="match status" value="1"/>
</dbReference>
<feature type="domain" description="N-acetyltransferase" evidence="3">
    <location>
        <begin position="2"/>
        <end position="146"/>
    </location>
</feature>
<dbReference type="PANTHER" id="PTHR43800">
    <property type="entry name" value="PEPTIDYL-LYSINE N-ACETYLTRANSFERASE YJAB"/>
    <property type="match status" value="1"/>
</dbReference>
<dbReference type="GO" id="GO:0016747">
    <property type="term" value="F:acyltransferase activity, transferring groups other than amino-acyl groups"/>
    <property type="evidence" value="ECO:0007669"/>
    <property type="project" value="InterPro"/>
</dbReference>
<dbReference type="STRING" id="34086.SAMN04488084_107188"/>
<accession>A0A1I2CF73</accession>
<protein>
    <submittedName>
        <fullName evidence="4">Putative acetyltransferase</fullName>
    </submittedName>
</protein>
<evidence type="ECO:0000313" key="5">
    <source>
        <dbReference type="Proteomes" id="UP000183129"/>
    </source>
</evidence>
<organism evidence="4 5">
    <name type="scientific">Pedobacter antarcticus</name>
    <dbReference type="NCBI Taxonomy" id="34086"/>
    <lineage>
        <taxon>Bacteria</taxon>
        <taxon>Pseudomonadati</taxon>
        <taxon>Bacteroidota</taxon>
        <taxon>Sphingobacteriia</taxon>
        <taxon>Sphingobacteriales</taxon>
        <taxon>Sphingobacteriaceae</taxon>
        <taxon>Pedobacter</taxon>
    </lineage>
</organism>
<dbReference type="AlphaFoldDB" id="A0A1I2CF73"/>
<dbReference type="Gene3D" id="3.40.630.30">
    <property type="match status" value="1"/>
</dbReference>
<keyword evidence="2" id="KW-0012">Acyltransferase</keyword>
<reference evidence="4 5" key="1">
    <citation type="submission" date="2016-10" db="EMBL/GenBank/DDBJ databases">
        <authorList>
            <person name="de Groot N.N."/>
        </authorList>
    </citation>
    <scope>NUCLEOTIDE SEQUENCE [LARGE SCALE GENOMIC DNA]</scope>
    <source>
        <strain evidence="4 5">ATCC 51969</strain>
    </source>
</reference>
<evidence type="ECO:0000259" key="3">
    <source>
        <dbReference type="PROSITE" id="PS51186"/>
    </source>
</evidence>
<dbReference type="RefSeq" id="WP_088775982.1">
    <property type="nucleotide sequence ID" value="NZ_FNGZ01000007.1"/>
</dbReference>
<dbReference type="InterPro" id="IPR016181">
    <property type="entry name" value="Acyl_CoA_acyltransferase"/>
</dbReference>
<dbReference type="PANTHER" id="PTHR43800:SF1">
    <property type="entry name" value="PEPTIDYL-LYSINE N-ACETYLTRANSFERASE YJAB"/>
    <property type="match status" value="1"/>
</dbReference>
<evidence type="ECO:0000256" key="1">
    <source>
        <dbReference type="ARBA" id="ARBA00022679"/>
    </source>
</evidence>
<dbReference type="EMBL" id="FONS01000002">
    <property type="protein sequence ID" value="SFE66971.1"/>
    <property type="molecule type" value="Genomic_DNA"/>
</dbReference>
<evidence type="ECO:0000313" key="4">
    <source>
        <dbReference type="EMBL" id="SFE66971.1"/>
    </source>
</evidence>
<dbReference type="PROSITE" id="PS51186">
    <property type="entry name" value="GNAT"/>
    <property type="match status" value="1"/>
</dbReference>
<dbReference type="NCBIfam" id="NF007853">
    <property type="entry name" value="PRK10562.1"/>
    <property type="match status" value="1"/>
</dbReference>
<proteinExistence type="predicted"/>
<sequence>MRRIVKSRPEHEDRIVSIWLEASKVAHHFIPASYWDEHVEEMRTIYLPSSQTYVYEDQQTLDILGFISMIDNYVAAVFVSPGFHRQGIGTVLLDFAKSRYRELDLGVYVKNKKAIAFYTKNGFLPVMQKLEENTGEMELVMLYRGEKETLVPFHI</sequence>
<dbReference type="SUPFAM" id="SSF55729">
    <property type="entry name" value="Acyl-CoA N-acyltransferases (Nat)"/>
    <property type="match status" value="1"/>
</dbReference>
<dbReference type="Proteomes" id="UP000183129">
    <property type="component" value="Unassembled WGS sequence"/>
</dbReference>
<gene>
    <name evidence="4" type="ORF">SAMN03003324_01040</name>
</gene>